<dbReference type="EMBL" id="JAJHJB010000098">
    <property type="protein sequence ID" value="MCC5468687.1"/>
    <property type="molecule type" value="Genomic_DNA"/>
</dbReference>
<protein>
    <recommendedName>
        <fullName evidence="3">HTH merR-type domain-containing protein</fullName>
    </recommendedName>
</protein>
<comment type="caution">
    <text evidence="1">The sequence shown here is derived from an EMBL/GenBank/DDBJ whole genome shotgun (WGS) entry which is preliminary data.</text>
</comment>
<accession>A0ABS8I0D4</accession>
<evidence type="ECO:0000313" key="1">
    <source>
        <dbReference type="EMBL" id="MCC5468687.1"/>
    </source>
</evidence>
<gene>
    <name evidence="1" type="ORF">LMF89_25460</name>
</gene>
<dbReference type="RefSeq" id="WP_229537546.1">
    <property type="nucleotide sequence ID" value="NZ_JAJHJB010000098.1"/>
</dbReference>
<organism evidence="1 2">
    <name type="scientific">Pelosinus baikalensis</name>
    <dbReference type="NCBI Taxonomy" id="2892015"/>
    <lineage>
        <taxon>Bacteria</taxon>
        <taxon>Bacillati</taxon>
        <taxon>Bacillota</taxon>
        <taxon>Negativicutes</taxon>
        <taxon>Selenomonadales</taxon>
        <taxon>Sporomusaceae</taxon>
        <taxon>Pelosinus</taxon>
    </lineage>
</organism>
<sequence>MTPDEVVLKCSHLGIVIHRRTLLNYEGIGLIPPAIRTGKSANYPIDTAEMAVKANLLLNHSGLIMPVIKQRYPKVYDELADILRKQVIDIGGNQDANIQK</sequence>
<name>A0ABS8I0D4_9FIRM</name>
<keyword evidence="2" id="KW-1185">Reference proteome</keyword>
<reference evidence="1" key="1">
    <citation type="submission" date="2021-11" db="EMBL/GenBank/DDBJ databases">
        <title>Description of a new species Pelosinus isolated from the bottom sediments of Lake Baikal.</title>
        <authorList>
            <person name="Zakharyuk A."/>
        </authorList>
    </citation>
    <scope>NUCLEOTIDE SEQUENCE</scope>
    <source>
        <strain evidence="1">Bkl1</strain>
    </source>
</reference>
<evidence type="ECO:0000313" key="2">
    <source>
        <dbReference type="Proteomes" id="UP001165492"/>
    </source>
</evidence>
<dbReference type="Proteomes" id="UP001165492">
    <property type="component" value="Unassembled WGS sequence"/>
</dbReference>
<proteinExistence type="predicted"/>
<evidence type="ECO:0008006" key="3">
    <source>
        <dbReference type="Google" id="ProtNLM"/>
    </source>
</evidence>